<keyword evidence="3" id="KW-1185">Reference proteome</keyword>
<reference evidence="2 3" key="1">
    <citation type="journal article" date="2014" name="Int. J. Syst. Evol. Microbiol.">
        <title>Complete genome sequence of Corynebacterium casei LMG S-19264T (=DSM 44701T), isolated from a smear-ripened cheese.</title>
        <authorList>
            <consortium name="US DOE Joint Genome Institute (JGI-PGF)"/>
            <person name="Walter F."/>
            <person name="Albersmeier A."/>
            <person name="Kalinowski J."/>
            <person name="Ruckert C."/>
        </authorList>
    </citation>
    <scope>NUCLEOTIDE SEQUENCE [LARGE SCALE GENOMIC DNA]</scope>
    <source>
        <strain evidence="2 3">CGMCC 1.12976</strain>
    </source>
</reference>
<dbReference type="InterPro" id="IPR002934">
    <property type="entry name" value="Polymerase_NTP_transf_dom"/>
</dbReference>
<dbReference type="AlphaFoldDB" id="A0A917B0F3"/>
<evidence type="ECO:0000313" key="3">
    <source>
        <dbReference type="Proteomes" id="UP000598775"/>
    </source>
</evidence>
<dbReference type="CDD" id="cd05403">
    <property type="entry name" value="NT_KNTase_like"/>
    <property type="match status" value="1"/>
</dbReference>
<organism evidence="2 3">
    <name type="scientific">Subtercola lobariae</name>
    <dbReference type="NCBI Taxonomy" id="1588641"/>
    <lineage>
        <taxon>Bacteria</taxon>
        <taxon>Bacillati</taxon>
        <taxon>Actinomycetota</taxon>
        <taxon>Actinomycetes</taxon>
        <taxon>Micrococcales</taxon>
        <taxon>Microbacteriaceae</taxon>
        <taxon>Subtercola</taxon>
    </lineage>
</organism>
<dbReference type="Proteomes" id="UP000598775">
    <property type="component" value="Unassembled WGS sequence"/>
</dbReference>
<gene>
    <name evidence="2" type="ORF">GCM10011399_02780</name>
</gene>
<sequence>MSLADDLRMTGAPNMNLSEPITSVVTTLEGQAFRVLAHTTEPLTGSAIARLSGSGSTVGMRLALARLVENGVVDVRKVGPSLVYTANRDHVMWPVIEALVSSADSAMERLQAAVVNSLEMQDSDSISVRDISLAFFGSVARGESTAASDVDVLMILPSMTIDEVTAPLVDIVSSTIARATGNVCNVYCLTREQLTELIARNDAMIASWLADARTFNGSDVKRLIRTLSSARTGDRL</sequence>
<evidence type="ECO:0000313" key="2">
    <source>
        <dbReference type="EMBL" id="GGF12285.1"/>
    </source>
</evidence>
<dbReference type="Pfam" id="PF01909">
    <property type="entry name" value="NTP_transf_2"/>
    <property type="match status" value="1"/>
</dbReference>
<dbReference type="GO" id="GO:0016779">
    <property type="term" value="F:nucleotidyltransferase activity"/>
    <property type="evidence" value="ECO:0007669"/>
    <property type="project" value="InterPro"/>
</dbReference>
<proteinExistence type="predicted"/>
<dbReference type="Gene3D" id="3.30.460.10">
    <property type="entry name" value="Beta Polymerase, domain 2"/>
    <property type="match status" value="1"/>
</dbReference>
<protein>
    <recommendedName>
        <fullName evidence="1">Polymerase nucleotidyl transferase domain-containing protein</fullName>
    </recommendedName>
</protein>
<accession>A0A917B0F3</accession>
<dbReference type="SUPFAM" id="SSF81301">
    <property type="entry name" value="Nucleotidyltransferase"/>
    <property type="match status" value="1"/>
</dbReference>
<comment type="caution">
    <text evidence="2">The sequence shown here is derived from an EMBL/GenBank/DDBJ whole genome shotgun (WGS) entry which is preliminary data.</text>
</comment>
<dbReference type="InterPro" id="IPR043519">
    <property type="entry name" value="NT_sf"/>
</dbReference>
<evidence type="ECO:0000259" key="1">
    <source>
        <dbReference type="Pfam" id="PF01909"/>
    </source>
</evidence>
<name>A0A917B0F3_9MICO</name>
<feature type="domain" description="Polymerase nucleotidyl transferase" evidence="1">
    <location>
        <begin position="130"/>
        <end position="160"/>
    </location>
</feature>
<dbReference type="EMBL" id="BMGP01000001">
    <property type="protein sequence ID" value="GGF12285.1"/>
    <property type="molecule type" value="Genomic_DNA"/>
</dbReference>
<dbReference type="RefSeq" id="WP_188672502.1">
    <property type="nucleotide sequence ID" value="NZ_BMGP01000001.1"/>
</dbReference>